<protein>
    <submittedName>
        <fullName evidence="4">Lipoprotein NlpI</fullName>
    </submittedName>
</protein>
<accession>A0A0P1G300</accession>
<evidence type="ECO:0000313" key="4">
    <source>
        <dbReference type="EMBL" id="CUH76024.1"/>
    </source>
</evidence>
<evidence type="ECO:0000256" key="3">
    <source>
        <dbReference type="PROSITE-ProRule" id="PRU00339"/>
    </source>
</evidence>
<dbReference type="Pfam" id="PF13432">
    <property type="entry name" value="TPR_16"/>
    <property type="match status" value="4"/>
</dbReference>
<dbReference type="Pfam" id="PF07719">
    <property type="entry name" value="TPR_2"/>
    <property type="match status" value="1"/>
</dbReference>
<sequence>MGEAFVPVSFLRRLSTAAILLATVSTVQIGSAGPAQADGLVGAYLAGRSATQDSDFAAAAQYFTRALVRDPANPNLMESLVYTQLALGNLKAAVPVAQRMQDSGLRSQVANIVAAAHAGETGDFAALLDRDLENEQISPLVDGLLTAWAHMGQGAAKKALETFDEVAKQQELRFFALYHKALALASVGDFEGAERLFSDNGGQLGRSSRRAAIARVEVLSQLGRTDDALQVLTESFGSDLDPSLTRMSEALAAGEALSFTIAPSPREGLAEVFFVLASALQNEAADDYVLLYARSATALRPDHVDALLLSAELLDKLGRYELAIAVYKQVPRESADYHAAELGRAEALRRAAKPGAAAEVLEQLIRDVPDSVIGHMDLGDLMRQEENYAAAVAAYDKALSLAGEDAGNRWFLLYARGICHERLKDWDKAEADFRAALELNPDQAQVLNYLGYSLVERHEKLDEALDMIERAVTARPDSGYIVDSLGWVLYRLGRYGEAVGHMERAVELMPVDPVVNDHLGDVYWAVGRHLEAEFQWKRALSFIPEDETDGEADPDRIRRKLDVGLDLVLEEEGAEPLKVANDG</sequence>
<feature type="repeat" description="TPR" evidence="3">
    <location>
        <begin position="479"/>
        <end position="512"/>
    </location>
</feature>
<reference evidence="4 5" key="1">
    <citation type="submission" date="2015-09" db="EMBL/GenBank/DDBJ databases">
        <authorList>
            <consortium name="Swine Surveillance"/>
        </authorList>
    </citation>
    <scope>NUCLEOTIDE SEQUENCE [LARGE SCALE GENOMIC DNA]</scope>
    <source>
        <strain evidence="4 5">CECT 7557</strain>
    </source>
</reference>
<dbReference type="PANTHER" id="PTHR12558:SF13">
    <property type="entry name" value="CELL DIVISION CYCLE PROTEIN 27 HOMOLOG"/>
    <property type="match status" value="1"/>
</dbReference>
<name>A0A0P1G300_9RHOB</name>
<evidence type="ECO:0000313" key="5">
    <source>
        <dbReference type="Proteomes" id="UP000052022"/>
    </source>
</evidence>
<dbReference type="STRING" id="928856.SAMN04488049_103107"/>
<evidence type="ECO:0000256" key="2">
    <source>
        <dbReference type="ARBA" id="ARBA00022803"/>
    </source>
</evidence>
<feature type="repeat" description="TPR" evidence="3">
    <location>
        <begin position="410"/>
        <end position="443"/>
    </location>
</feature>
<keyword evidence="2 3" id="KW-0802">TPR repeat</keyword>
<dbReference type="InterPro" id="IPR011990">
    <property type="entry name" value="TPR-like_helical_dom_sf"/>
</dbReference>
<dbReference type="EMBL" id="CYSD01000012">
    <property type="protein sequence ID" value="CUH76024.1"/>
    <property type="molecule type" value="Genomic_DNA"/>
</dbReference>
<proteinExistence type="predicted"/>
<dbReference type="Gene3D" id="1.25.40.10">
    <property type="entry name" value="Tetratricopeptide repeat domain"/>
    <property type="match status" value="2"/>
</dbReference>
<dbReference type="PANTHER" id="PTHR12558">
    <property type="entry name" value="CELL DIVISION CYCLE 16,23,27"/>
    <property type="match status" value="1"/>
</dbReference>
<feature type="repeat" description="TPR" evidence="3">
    <location>
        <begin position="372"/>
        <end position="405"/>
    </location>
</feature>
<dbReference type="Proteomes" id="UP000052022">
    <property type="component" value="Unassembled WGS sequence"/>
</dbReference>
<dbReference type="SMART" id="SM00028">
    <property type="entry name" value="TPR"/>
    <property type="match status" value="7"/>
</dbReference>
<dbReference type="AlphaFoldDB" id="A0A0P1G300"/>
<dbReference type="PROSITE" id="PS50005">
    <property type="entry name" value="TPR"/>
    <property type="match status" value="3"/>
</dbReference>
<dbReference type="InterPro" id="IPR013105">
    <property type="entry name" value="TPR_2"/>
</dbReference>
<evidence type="ECO:0000256" key="1">
    <source>
        <dbReference type="ARBA" id="ARBA00022737"/>
    </source>
</evidence>
<keyword evidence="5" id="KW-1185">Reference proteome</keyword>
<dbReference type="SUPFAM" id="SSF48452">
    <property type="entry name" value="TPR-like"/>
    <property type="match status" value="3"/>
</dbReference>
<organism evidence="4 5">
    <name type="scientific">Tritonibacter multivorans</name>
    <dbReference type="NCBI Taxonomy" id="928856"/>
    <lineage>
        <taxon>Bacteria</taxon>
        <taxon>Pseudomonadati</taxon>
        <taxon>Pseudomonadota</taxon>
        <taxon>Alphaproteobacteria</taxon>
        <taxon>Rhodobacterales</taxon>
        <taxon>Paracoccaceae</taxon>
        <taxon>Tritonibacter</taxon>
    </lineage>
</organism>
<gene>
    <name evidence="4" type="ORF">TRM7557_00675</name>
</gene>
<keyword evidence="1" id="KW-0677">Repeat</keyword>
<keyword evidence="4" id="KW-0449">Lipoprotein</keyword>
<dbReference type="InterPro" id="IPR019734">
    <property type="entry name" value="TPR_rpt"/>
</dbReference>